<protein>
    <submittedName>
        <fullName evidence="2">Oxidoreductase</fullName>
    </submittedName>
</protein>
<dbReference type="PROSITE" id="PS51318">
    <property type="entry name" value="TAT"/>
    <property type="match status" value="1"/>
</dbReference>
<keyword evidence="3" id="KW-1185">Reference proteome</keyword>
<evidence type="ECO:0000259" key="1">
    <source>
        <dbReference type="Pfam" id="PF00248"/>
    </source>
</evidence>
<feature type="domain" description="NADP-dependent oxidoreductase" evidence="1">
    <location>
        <begin position="45"/>
        <end position="243"/>
    </location>
</feature>
<dbReference type="PANTHER" id="PTHR43312">
    <property type="entry name" value="D-THREO-ALDOSE 1-DEHYDROGENASE"/>
    <property type="match status" value="1"/>
</dbReference>
<proteinExistence type="predicted"/>
<accession>A0A7I9VQ10</accession>
<evidence type="ECO:0000313" key="3">
    <source>
        <dbReference type="Proteomes" id="UP000503640"/>
    </source>
</evidence>
<gene>
    <name evidence="2" type="ORF">AMYX_29510</name>
</gene>
<dbReference type="InterPro" id="IPR036812">
    <property type="entry name" value="NAD(P)_OxRdtase_dom_sf"/>
</dbReference>
<dbReference type="InterPro" id="IPR023210">
    <property type="entry name" value="NADP_OxRdtase_dom"/>
</dbReference>
<organism evidence="2 3">
    <name type="scientific">Anaeromyxobacter diazotrophicus</name>
    <dbReference type="NCBI Taxonomy" id="2590199"/>
    <lineage>
        <taxon>Bacteria</taxon>
        <taxon>Pseudomonadati</taxon>
        <taxon>Myxococcota</taxon>
        <taxon>Myxococcia</taxon>
        <taxon>Myxococcales</taxon>
        <taxon>Cystobacterineae</taxon>
        <taxon>Anaeromyxobacteraceae</taxon>
        <taxon>Anaeromyxobacter</taxon>
    </lineage>
</organism>
<dbReference type="EMBL" id="BJTG01000007">
    <property type="protein sequence ID" value="GEJ58210.1"/>
    <property type="molecule type" value="Genomic_DNA"/>
</dbReference>
<dbReference type="Pfam" id="PF00248">
    <property type="entry name" value="Aldo_ket_red"/>
    <property type="match status" value="1"/>
</dbReference>
<dbReference type="InterPro" id="IPR006311">
    <property type="entry name" value="TAT_signal"/>
</dbReference>
<dbReference type="RefSeq" id="WP_176066553.1">
    <property type="nucleotide sequence ID" value="NZ_BJTG01000007.1"/>
</dbReference>
<dbReference type="InterPro" id="IPR053135">
    <property type="entry name" value="AKR2_Oxidoreductase"/>
</dbReference>
<dbReference type="CDD" id="cd19100">
    <property type="entry name" value="AKR_unchar"/>
    <property type="match status" value="1"/>
</dbReference>
<evidence type="ECO:0000313" key="2">
    <source>
        <dbReference type="EMBL" id="GEJ58210.1"/>
    </source>
</evidence>
<dbReference type="AlphaFoldDB" id="A0A7I9VQ10"/>
<dbReference type="SUPFAM" id="SSF51430">
    <property type="entry name" value="NAD(P)-linked oxidoreductase"/>
    <property type="match status" value="1"/>
</dbReference>
<dbReference type="Gene3D" id="3.20.20.100">
    <property type="entry name" value="NADP-dependent oxidoreductase domain"/>
    <property type="match status" value="1"/>
</dbReference>
<dbReference type="PANTHER" id="PTHR43312:SF1">
    <property type="entry name" value="NADP-DEPENDENT OXIDOREDUCTASE DOMAIN-CONTAINING PROTEIN"/>
    <property type="match status" value="1"/>
</dbReference>
<sequence>MTRREFLQVTVAAGVTPALPGGRAAAAGPLPHRTLGRTGAEVSIVGLGGFHIGKQEDPQESVRLVRAAIDGGITFLDNCWDYNGGESELRMGKALRDGYRARVFLMSKIDGRDRATAAKQLDESLRRLQTDHLDLLQLHEVIYSEDPGRAFAEGGAMEALAAARQAGKARFLGFTGHKSPDLHLAMLRAADAHGFAFDTVQLPLNVLDAHHDSFERKVLPVAVAKGMGVLGMKPMADGLILESRAAGAEECLRYAMSVPGVSVTITGIDSRRVLEQDLRLARGFQPLGATERAALLARTAAAAQGGKWEKYKTAREFDGTFQNPEWLGPKA</sequence>
<name>A0A7I9VQ10_9BACT</name>
<comment type="caution">
    <text evidence="2">The sequence shown here is derived from an EMBL/GenBank/DDBJ whole genome shotgun (WGS) entry which is preliminary data.</text>
</comment>
<reference evidence="3" key="1">
    <citation type="journal article" date="2020" name="Appl. Environ. Microbiol.">
        <title>Diazotrophic Anaeromyxobacter Isolates from Soils.</title>
        <authorList>
            <person name="Masuda Y."/>
            <person name="Yamanaka H."/>
            <person name="Xu Z.X."/>
            <person name="Shiratori Y."/>
            <person name="Aono T."/>
            <person name="Amachi S."/>
            <person name="Senoo K."/>
            <person name="Itoh H."/>
        </authorList>
    </citation>
    <scope>NUCLEOTIDE SEQUENCE [LARGE SCALE GENOMIC DNA]</scope>
    <source>
        <strain evidence="3">R267</strain>
    </source>
</reference>
<dbReference type="Proteomes" id="UP000503640">
    <property type="component" value="Unassembled WGS sequence"/>
</dbReference>